<evidence type="ECO:0000313" key="1">
    <source>
        <dbReference type="EMBL" id="MBD3905392.1"/>
    </source>
</evidence>
<dbReference type="EMBL" id="JACXXP010000014">
    <property type="protein sequence ID" value="MBD3905392.1"/>
    <property type="molecule type" value="Genomic_DNA"/>
</dbReference>
<name>A0A9Q3UW83_9FLAO</name>
<evidence type="ECO:0000313" key="3">
    <source>
        <dbReference type="Proteomes" id="UP000603715"/>
    </source>
</evidence>
<dbReference type="Proteomes" id="UP001107960">
    <property type="component" value="Unassembled WGS sequence"/>
</dbReference>
<dbReference type="Proteomes" id="UP000603715">
    <property type="component" value="Unassembled WGS sequence"/>
</dbReference>
<comment type="caution">
    <text evidence="2">The sequence shown here is derived from an EMBL/GenBank/DDBJ whole genome shotgun (WGS) entry which is preliminary data.</text>
</comment>
<dbReference type="AlphaFoldDB" id="A0A9Q3UW83"/>
<reference evidence="3" key="2">
    <citation type="submission" date="2023-07" db="EMBL/GenBank/DDBJ databases">
        <title>Description of novel Chryseobacterium sp. strain C-2.</title>
        <authorList>
            <person name="Saticioglu I.B."/>
        </authorList>
    </citation>
    <scope>NUCLEOTIDE SEQUENCE [LARGE SCALE GENOMIC DNA]</scope>
    <source>
        <strain evidence="3">C-2</strain>
    </source>
</reference>
<evidence type="ECO:0008006" key="5">
    <source>
        <dbReference type="Google" id="ProtNLM"/>
    </source>
</evidence>
<gene>
    <name evidence="1" type="ORF">IEW27_12445</name>
    <name evidence="2" type="ORF">LNP80_21985</name>
</gene>
<organism evidence="2 4">
    <name type="scientific">Chryseobacterium muglaense</name>
    <dbReference type="NCBI Taxonomy" id="2893752"/>
    <lineage>
        <taxon>Bacteria</taxon>
        <taxon>Pseudomonadati</taxon>
        <taxon>Bacteroidota</taxon>
        <taxon>Flavobacteriia</taxon>
        <taxon>Flavobacteriales</taxon>
        <taxon>Weeksellaceae</taxon>
        <taxon>Chryseobacterium group</taxon>
        <taxon>Chryseobacterium</taxon>
    </lineage>
</organism>
<reference evidence="1" key="3">
    <citation type="submission" date="2024-05" db="EMBL/GenBank/DDBJ databases">
        <title>Description of novel Chryseobacterium sp. strain C-2.</title>
        <authorList>
            <person name="Saticioglu I.B."/>
        </authorList>
    </citation>
    <scope>NUCLEOTIDE SEQUENCE</scope>
    <source>
        <strain evidence="1">C-2</strain>
    </source>
</reference>
<reference evidence="2" key="1">
    <citation type="submission" date="2021-11" db="EMBL/GenBank/DDBJ databases">
        <title>Description of novel Chryseobacterium species.</title>
        <authorList>
            <person name="Saticioglu I.B."/>
            <person name="Ay H."/>
            <person name="Altun S."/>
            <person name="Duman M."/>
        </authorList>
    </citation>
    <scope>NUCLEOTIDE SEQUENCE</scope>
    <source>
        <strain evidence="2">C-39</strain>
    </source>
</reference>
<keyword evidence="3" id="KW-1185">Reference proteome</keyword>
<dbReference type="RefSeq" id="WP_191179886.1">
    <property type="nucleotide sequence ID" value="NZ_JACXXP010000014.1"/>
</dbReference>
<evidence type="ECO:0000313" key="4">
    <source>
        <dbReference type="Proteomes" id="UP001107960"/>
    </source>
</evidence>
<sequence length="205" mass="23233">MEKIIIISLIIIVVILLDRKFSINISRKDNDIKTTKITSVIGDTKQIERQPLPIDANERQYEFPLPAKDNFESEIKEEELDDVGSFRDPSKILVKNEDLEQEDEDWKYEQSKVESGFATGVTFQELSIAGLLLQEEVLEPNLEQRAVNIIQKIQGTELFDLLENSLGDASKKIAILLSGSILNEDMILSSKRSNSSDDFDIGEFV</sequence>
<evidence type="ECO:0000313" key="2">
    <source>
        <dbReference type="EMBL" id="MCC9036883.1"/>
    </source>
</evidence>
<dbReference type="EMBL" id="JAJJML010000001">
    <property type="protein sequence ID" value="MCC9036883.1"/>
    <property type="molecule type" value="Genomic_DNA"/>
</dbReference>
<accession>A0A9Q3UW83</accession>
<proteinExistence type="predicted"/>
<protein>
    <recommendedName>
        <fullName evidence="5">Conjugal transfer protein TraD</fullName>
    </recommendedName>
</protein>